<protein>
    <submittedName>
        <fullName evidence="1">Uncharacterized protein</fullName>
    </submittedName>
</protein>
<proteinExistence type="predicted"/>
<dbReference type="EMBL" id="GG692428">
    <property type="protein sequence ID" value="EER40038.1"/>
    <property type="molecule type" value="Genomic_DNA"/>
</dbReference>
<evidence type="ECO:0000313" key="2">
    <source>
        <dbReference type="Proteomes" id="UP000002624"/>
    </source>
</evidence>
<dbReference type="AlphaFoldDB" id="C6HIB0"/>
<dbReference type="VEuPathDB" id="FungiDB:HCDG_06260"/>
<accession>C6HIB0</accession>
<reference evidence="2" key="1">
    <citation type="submission" date="2009-05" db="EMBL/GenBank/DDBJ databases">
        <title>The genome sequence of Ajellomyces capsulatus strain H143.</title>
        <authorList>
            <person name="Champion M."/>
            <person name="Cuomo C.A."/>
            <person name="Ma L.-J."/>
            <person name="Henn M.R."/>
            <person name="Sil A."/>
            <person name="Goldman B."/>
            <person name="Young S.K."/>
            <person name="Kodira C.D."/>
            <person name="Zeng Q."/>
            <person name="Koehrsen M."/>
            <person name="Alvarado L."/>
            <person name="Berlin A.M."/>
            <person name="Borenstein D."/>
            <person name="Chen Z."/>
            <person name="Engels R."/>
            <person name="Freedman E."/>
            <person name="Gellesch M."/>
            <person name="Goldberg J."/>
            <person name="Griggs A."/>
            <person name="Gujja S."/>
            <person name="Heiman D.I."/>
            <person name="Hepburn T.A."/>
            <person name="Howarth C."/>
            <person name="Jen D."/>
            <person name="Larson L."/>
            <person name="Lewis B."/>
            <person name="Mehta T."/>
            <person name="Park D."/>
            <person name="Pearson M."/>
            <person name="Roberts A."/>
            <person name="Saif S."/>
            <person name="Shea T.D."/>
            <person name="Shenoy N."/>
            <person name="Sisk P."/>
            <person name="Stolte C."/>
            <person name="Sykes S."/>
            <person name="Walk T."/>
            <person name="White J."/>
            <person name="Yandava C."/>
            <person name="Klein B."/>
            <person name="McEwen J.G."/>
            <person name="Puccia R."/>
            <person name="Goldman G.H."/>
            <person name="Felipe M.S."/>
            <person name="Nino-Vega G."/>
            <person name="San-Blas G."/>
            <person name="Taylor J.W."/>
            <person name="Mendoza L."/>
            <person name="Galagan J.E."/>
            <person name="Nusbaum C."/>
            <person name="Birren B.W."/>
        </authorList>
    </citation>
    <scope>NUCLEOTIDE SEQUENCE [LARGE SCALE GENOMIC DNA]</scope>
    <source>
        <strain evidence="2">H143</strain>
    </source>
</reference>
<name>C6HIB0_AJECH</name>
<dbReference type="OMA" id="NSTEYHW"/>
<dbReference type="Proteomes" id="UP000002624">
    <property type="component" value="Unassembled WGS sequence"/>
</dbReference>
<dbReference type="HOGENOM" id="CLU_2222427_0_0_1"/>
<gene>
    <name evidence="1" type="ORF">HCDG_06260</name>
</gene>
<sequence>MEPNGIYVILSVNSTEYHWGVYITGADLLQAGVVHHANNNTGCWSYERKYTDRLVRSKMLALALRVGTVPLAQGHARIDHILSDPTSLDVSKIGSGLGPAFELGPE</sequence>
<organism evidence="1 2">
    <name type="scientific">Ajellomyces capsulatus (strain H143)</name>
    <name type="common">Darling's disease fungus</name>
    <name type="synonym">Histoplasma capsulatum</name>
    <dbReference type="NCBI Taxonomy" id="544712"/>
    <lineage>
        <taxon>Eukaryota</taxon>
        <taxon>Fungi</taxon>
        <taxon>Dikarya</taxon>
        <taxon>Ascomycota</taxon>
        <taxon>Pezizomycotina</taxon>
        <taxon>Eurotiomycetes</taxon>
        <taxon>Eurotiomycetidae</taxon>
        <taxon>Onygenales</taxon>
        <taxon>Ajellomycetaceae</taxon>
        <taxon>Histoplasma</taxon>
    </lineage>
</organism>
<evidence type="ECO:0000313" key="1">
    <source>
        <dbReference type="EMBL" id="EER40038.1"/>
    </source>
</evidence>